<feature type="coiled-coil region" evidence="6">
    <location>
        <begin position="65"/>
        <end position="92"/>
    </location>
</feature>
<keyword evidence="2 5" id="KW-0378">Hydrolase</keyword>
<keyword evidence="9" id="KW-1185">Reference proteome</keyword>
<dbReference type="SUPFAM" id="SSF52540">
    <property type="entry name" value="P-loop containing nucleoside triphosphate hydrolases"/>
    <property type="match status" value="1"/>
</dbReference>
<dbReference type="InterPro" id="IPR027417">
    <property type="entry name" value="P-loop_NTPase"/>
</dbReference>
<reference evidence="8 9" key="1">
    <citation type="submission" date="2018-06" db="EMBL/GenBank/DDBJ databases">
        <authorList>
            <consortium name="Pathogen Informatics"/>
            <person name="Doyle S."/>
        </authorList>
    </citation>
    <scope>NUCLEOTIDE SEQUENCE [LARGE SCALE GENOMIC DNA]</scope>
    <source>
        <strain evidence="8 9">NCTC12360</strain>
    </source>
</reference>
<evidence type="ECO:0000256" key="1">
    <source>
        <dbReference type="ARBA" id="ARBA00022741"/>
    </source>
</evidence>
<feature type="domain" description="UvrD-like helicase ATP-binding" evidence="7">
    <location>
        <begin position="208"/>
        <end position="577"/>
    </location>
</feature>
<keyword evidence="6" id="KW-0175">Coiled coil</keyword>
<dbReference type="GO" id="GO:0043138">
    <property type="term" value="F:3'-5' DNA helicase activity"/>
    <property type="evidence" value="ECO:0007669"/>
    <property type="project" value="TreeGrafter"/>
</dbReference>
<dbReference type="InterPro" id="IPR000212">
    <property type="entry name" value="DNA_helicase_UvrD/REP"/>
</dbReference>
<evidence type="ECO:0000256" key="2">
    <source>
        <dbReference type="ARBA" id="ARBA00022801"/>
    </source>
</evidence>
<dbReference type="RefSeq" id="WP_060814477.1">
    <property type="nucleotide sequence ID" value="NZ_JBHULA010000047.1"/>
</dbReference>
<sequence length="714" mass="82698">MEKQRILEERHLSFVYQKLVTRKKALRSFLDKGYASHLQDLQTIDTDIRLNFDNLSDSLETYAAIESKNREIDQMNLSLQTAEKELAAVERLLQSPYFGKIVVDFLDGESAESFYIGINGFADEDSHNLVYDWRSPIAELFYNNTLGDSSYQVNEHEIAVSIENRRQLIVAHDKLIRFFDTSVAIQDDVLLTALEKNDGKKMRDITASIQREQNAVIRDQSSQTLLVNGVAGSGKTSVIMQRVAYLLYQYRSQITSDNVLILSPNQDFIHYISDVLPSLGEKNPLNQTIRQFCSYLLQEANTVPLENEEAYFSRLQEPTSFQTETLRSNKFVAFLQESASKTALIEPLFHSILRKGKVVIAKEKIQSIYQSTPQLPMIERLQATKKRLISEWESQLIRNAKKNHLQDQVLALPEQQQQRYFGHLIEDDSPSSIQKYTEQLLRTRYQVVDEQLNQNSWIDEDQFLEHYYTAFTQQPYLKHSTITLDEAVIRLFNRHLFIEKLPVPSLAFLLIDEIQDYTPAQCALLLTLFPRAAFTMVGDENQAIFNSAIDFREIQEIFEANNRSVTRYDLRTSYRSSGEITKLFAKLANHTTMSIMPVRPAGEPPRFIRFENELEWLATITPFIKKGKQYTILTKSHKEAAFLEEYLKGQTNQLPFPVYSIDIAKGREFDHVILYDVSNEQFHTTQDKRILYTLLSRGMESMLVTYKKELSAFF</sequence>
<dbReference type="PANTHER" id="PTHR11070">
    <property type="entry name" value="UVRD / RECB / PCRA DNA HELICASE FAMILY MEMBER"/>
    <property type="match status" value="1"/>
</dbReference>
<evidence type="ECO:0000256" key="6">
    <source>
        <dbReference type="SAM" id="Coils"/>
    </source>
</evidence>
<dbReference type="GO" id="GO:0003677">
    <property type="term" value="F:DNA binding"/>
    <property type="evidence" value="ECO:0007669"/>
    <property type="project" value="InterPro"/>
</dbReference>
<dbReference type="GO" id="GO:0005829">
    <property type="term" value="C:cytosol"/>
    <property type="evidence" value="ECO:0007669"/>
    <property type="project" value="TreeGrafter"/>
</dbReference>
<dbReference type="AlphaFoldDB" id="A0A376H981"/>
<evidence type="ECO:0000313" key="8">
    <source>
        <dbReference type="EMBL" id="STD84948.1"/>
    </source>
</evidence>
<name>A0A376H981_ENTGA</name>
<protein>
    <submittedName>
        <fullName evidence="8">ATP-dependent DNA helicase IV</fullName>
        <ecNumber evidence="8">3.6.1.-</ecNumber>
        <ecNumber evidence="8">3.6.4.12</ecNumber>
    </submittedName>
</protein>
<evidence type="ECO:0000259" key="7">
    <source>
        <dbReference type="PROSITE" id="PS51198"/>
    </source>
</evidence>
<evidence type="ECO:0000313" key="9">
    <source>
        <dbReference type="Proteomes" id="UP000254807"/>
    </source>
</evidence>
<keyword evidence="4 5" id="KW-0067">ATP-binding</keyword>
<feature type="binding site" evidence="5">
    <location>
        <begin position="229"/>
        <end position="236"/>
    </location>
    <ligand>
        <name>ATP</name>
        <dbReference type="ChEBI" id="CHEBI:30616"/>
    </ligand>
</feature>
<keyword evidence="3 5" id="KW-0347">Helicase</keyword>
<gene>
    <name evidence="8" type="primary">helD_3</name>
    <name evidence="8" type="ORF">NCTC12360_03497</name>
</gene>
<proteinExistence type="predicted"/>
<dbReference type="InterPro" id="IPR014016">
    <property type="entry name" value="UvrD-like_ATP-bd"/>
</dbReference>
<dbReference type="Gene3D" id="3.40.50.300">
    <property type="entry name" value="P-loop containing nucleotide triphosphate hydrolases"/>
    <property type="match status" value="3"/>
</dbReference>
<accession>A0A376H981</accession>
<dbReference type="Pfam" id="PF00580">
    <property type="entry name" value="UvrD-helicase"/>
    <property type="match status" value="1"/>
</dbReference>
<dbReference type="EC" id="3.6.4.12" evidence="8"/>
<dbReference type="GO" id="GO:0000725">
    <property type="term" value="P:recombinational repair"/>
    <property type="evidence" value="ECO:0007669"/>
    <property type="project" value="TreeGrafter"/>
</dbReference>
<dbReference type="PROSITE" id="PS51198">
    <property type="entry name" value="UVRD_HELICASE_ATP_BIND"/>
    <property type="match status" value="1"/>
</dbReference>
<dbReference type="EC" id="3.6.1.-" evidence="8"/>
<dbReference type="GO" id="GO:0016787">
    <property type="term" value="F:hydrolase activity"/>
    <property type="evidence" value="ECO:0007669"/>
    <property type="project" value="UniProtKB-UniRule"/>
</dbReference>
<organism evidence="8 9">
    <name type="scientific">Enterococcus gallinarum</name>
    <dbReference type="NCBI Taxonomy" id="1353"/>
    <lineage>
        <taxon>Bacteria</taxon>
        <taxon>Bacillati</taxon>
        <taxon>Bacillota</taxon>
        <taxon>Bacilli</taxon>
        <taxon>Lactobacillales</taxon>
        <taxon>Enterococcaceae</taxon>
        <taxon>Enterococcus</taxon>
    </lineage>
</organism>
<dbReference type="GO" id="GO:0005524">
    <property type="term" value="F:ATP binding"/>
    <property type="evidence" value="ECO:0007669"/>
    <property type="project" value="UniProtKB-UniRule"/>
</dbReference>
<evidence type="ECO:0000256" key="5">
    <source>
        <dbReference type="PROSITE-ProRule" id="PRU00560"/>
    </source>
</evidence>
<dbReference type="EMBL" id="UFYW01000001">
    <property type="protein sequence ID" value="STD84948.1"/>
    <property type="molecule type" value="Genomic_DNA"/>
</dbReference>
<dbReference type="PANTHER" id="PTHR11070:SF17">
    <property type="entry name" value="DNA HELICASE IV"/>
    <property type="match status" value="1"/>
</dbReference>
<evidence type="ECO:0000256" key="3">
    <source>
        <dbReference type="ARBA" id="ARBA00022806"/>
    </source>
</evidence>
<dbReference type="Proteomes" id="UP000254807">
    <property type="component" value="Unassembled WGS sequence"/>
</dbReference>
<evidence type="ECO:0000256" key="4">
    <source>
        <dbReference type="ARBA" id="ARBA00022840"/>
    </source>
</evidence>
<dbReference type="OrthoDB" id="9787585at2"/>
<keyword evidence="1 5" id="KW-0547">Nucleotide-binding</keyword>